<protein>
    <recommendedName>
        <fullName evidence="1">VOC domain-containing protein</fullName>
    </recommendedName>
</protein>
<keyword evidence="3" id="KW-1185">Reference proteome</keyword>
<reference evidence="2 3" key="1">
    <citation type="submission" date="2017-02" db="EMBL/GenBank/DDBJ databases">
        <authorList>
            <person name="Peterson S.W."/>
        </authorList>
    </citation>
    <scope>NUCLEOTIDE SEQUENCE [LARGE SCALE GENOMIC DNA]</scope>
    <source>
        <strain evidence="2 3">B Ar 00.02</strain>
    </source>
</reference>
<evidence type="ECO:0000313" key="2">
    <source>
        <dbReference type="EMBL" id="SJM67995.1"/>
    </source>
</evidence>
<dbReference type="AlphaFoldDB" id="A0A1R4GIU3"/>
<accession>A0A1R4GIU3</accession>
<dbReference type="Pfam" id="PF18029">
    <property type="entry name" value="Glyoxalase_6"/>
    <property type="match status" value="1"/>
</dbReference>
<dbReference type="PROSITE" id="PS51819">
    <property type="entry name" value="VOC"/>
    <property type="match status" value="1"/>
</dbReference>
<evidence type="ECO:0000313" key="3">
    <source>
        <dbReference type="Proteomes" id="UP000195913"/>
    </source>
</evidence>
<feature type="domain" description="VOC" evidence="1">
    <location>
        <begin position="4"/>
        <end position="119"/>
    </location>
</feature>
<organism evidence="2 3">
    <name type="scientific">Arthrobacter rhombi</name>
    <dbReference type="NCBI Taxonomy" id="71253"/>
    <lineage>
        <taxon>Bacteria</taxon>
        <taxon>Bacillati</taxon>
        <taxon>Actinomycetota</taxon>
        <taxon>Actinomycetes</taxon>
        <taxon>Micrococcales</taxon>
        <taxon>Micrococcaceae</taxon>
        <taxon>Arthrobacter</taxon>
    </lineage>
</organism>
<dbReference type="PANTHER" id="PTHR35908">
    <property type="entry name" value="HYPOTHETICAL FUSION PROTEIN"/>
    <property type="match status" value="1"/>
</dbReference>
<proteinExistence type="predicted"/>
<dbReference type="SUPFAM" id="SSF54593">
    <property type="entry name" value="Glyoxalase/Bleomycin resistance protein/Dihydroxybiphenyl dioxygenase"/>
    <property type="match status" value="1"/>
</dbReference>
<evidence type="ECO:0000259" key="1">
    <source>
        <dbReference type="PROSITE" id="PS51819"/>
    </source>
</evidence>
<dbReference type="PANTHER" id="PTHR35908:SF1">
    <property type="entry name" value="CONSERVED PROTEIN"/>
    <property type="match status" value="1"/>
</dbReference>
<dbReference type="InterPro" id="IPR041581">
    <property type="entry name" value="Glyoxalase_6"/>
</dbReference>
<dbReference type="RefSeq" id="WP_086999433.1">
    <property type="nucleotide sequence ID" value="NZ_FUHW01000038.1"/>
</dbReference>
<dbReference type="Proteomes" id="UP000195913">
    <property type="component" value="Unassembled WGS sequence"/>
</dbReference>
<name>A0A1R4GIU3_9MICC</name>
<dbReference type="InterPro" id="IPR029068">
    <property type="entry name" value="Glyas_Bleomycin-R_OHBP_Dase"/>
</dbReference>
<gene>
    <name evidence="2" type="ORF">FM101_10735</name>
</gene>
<dbReference type="EMBL" id="FUHW01000038">
    <property type="protein sequence ID" value="SJM67995.1"/>
    <property type="molecule type" value="Genomic_DNA"/>
</dbReference>
<dbReference type="Gene3D" id="3.10.180.10">
    <property type="entry name" value="2,3-Dihydroxybiphenyl 1,2-Dioxygenase, domain 1"/>
    <property type="match status" value="1"/>
</dbReference>
<dbReference type="InterPro" id="IPR037523">
    <property type="entry name" value="VOC_core"/>
</dbReference>
<sequence length="119" mass="13521">MIGSWHAVVIDCEDTEIMADFYEKALGMVRVQHDDDGWITIGDAPDRPAIAFQRVENYQPPEWPGQTHPQQAHLDIRVDDLDVAEEAVLKLGATSMNTGGQNYRVYLDPQRHPFCLVSW</sequence>
<dbReference type="CDD" id="cd06587">
    <property type="entry name" value="VOC"/>
    <property type="match status" value="1"/>
</dbReference>